<evidence type="ECO:0000313" key="1">
    <source>
        <dbReference type="EMBL" id="CAA9340281.1"/>
    </source>
</evidence>
<dbReference type="AlphaFoldDB" id="A0A6J4LTE4"/>
<evidence type="ECO:0008006" key="2">
    <source>
        <dbReference type="Google" id="ProtNLM"/>
    </source>
</evidence>
<accession>A0A6J4LTE4</accession>
<gene>
    <name evidence="1" type="ORF">AVDCRST_MAG68-2976</name>
</gene>
<protein>
    <recommendedName>
        <fullName evidence="2">ParD protein (Antitoxin to ParE)</fullName>
    </recommendedName>
</protein>
<dbReference type="InterPro" id="IPR022789">
    <property type="entry name" value="ParD"/>
</dbReference>
<organism evidence="1">
    <name type="scientific">uncultured Gemmatimonadota bacterium</name>
    <dbReference type="NCBI Taxonomy" id="203437"/>
    <lineage>
        <taxon>Bacteria</taxon>
        <taxon>Pseudomonadati</taxon>
        <taxon>Gemmatimonadota</taxon>
        <taxon>environmental samples</taxon>
    </lineage>
</organism>
<dbReference type="InterPro" id="IPR038296">
    <property type="entry name" value="ParD_sf"/>
</dbReference>
<dbReference type="NCBIfam" id="TIGR02606">
    <property type="entry name" value="antidote_CC2985"/>
    <property type="match status" value="1"/>
</dbReference>
<dbReference type="Pfam" id="PF03693">
    <property type="entry name" value="ParD_antitoxin"/>
    <property type="match status" value="1"/>
</dbReference>
<reference evidence="1" key="1">
    <citation type="submission" date="2020-02" db="EMBL/GenBank/DDBJ databases">
        <authorList>
            <person name="Meier V. D."/>
        </authorList>
    </citation>
    <scope>NUCLEOTIDE SEQUENCE</scope>
    <source>
        <strain evidence="1">AVDCRST_MAG68</strain>
    </source>
</reference>
<sequence>MEVSVSPEMERWIAAVVRAGHYEDADEVVFQALLQLKEREEDPVARLDALRRAVRKGAEQADRGELVDGEEAFSRVLGWIAEPQEKTA</sequence>
<proteinExistence type="predicted"/>
<name>A0A6J4LTE4_9BACT</name>
<dbReference type="Gene3D" id="6.10.10.120">
    <property type="entry name" value="Antitoxin ParD1-like"/>
    <property type="match status" value="1"/>
</dbReference>
<dbReference type="EMBL" id="CADCTW010000139">
    <property type="protein sequence ID" value="CAA9340281.1"/>
    <property type="molecule type" value="Genomic_DNA"/>
</dbReference>